<feature type="domain" description="PA14" evidence="11">
    <location>
        <begin position="407"/>
        <end position="557"/>
    </location>
</feature>
<dbReference type="OrthoDB" id="47059at2759"/>
<dbReference type="Proteomes" id="UP000635477">
    <property type="component" value="Unassembled WGS sequence"/>
</dbReference>
<dbReference type="Gene3D" id="2.60.120.260">
    <property type="entry name" value="Galactose-binding domain-like"/>
    <property type="match status" value="1"/>
</dbReference>
<dbReference type="EMBL" id="JABEYC010000036">
    <property type="protein sequence ID" value="KAF4984051.1"/>
    <property type="molecule type" value="Genomic_DNA"/>
</dbReference>
<dbReference type="Pfam" id="PF01915">
    <property type="entry name" value="Glyco_hydro_3_C"/>
    <property type="match status" value="1"/>
</dbReference>
<dbReference type="Pfam" id="PF14310">
    <property type="entry name" value="Fn3-like"/>
    <property type="match status" value="1"/>
</dbReference>
<reference evidence="12" key="1">
    <citation type="journal article" date="2020" name="BMC Genomics">
        <title>Correction to: Identification and distribution of gene clusters required for synthesis of sphingolipid metabolism inhibitors in diverse species of the filamentous fungus Fusarium.</title>
        <authorList>
            <person name="Kim H.S."/>
            <person name="Lohmar J.M."/>
            <person name="Busman M."/>
            <person name="Brown D.W."/>
            <person name="Naumann T.A."/>
            <person name="Divon H.H."/>
            <person name="Lysoe E."/>
            <person name="Uhlig S."/>
            <person name="Proctor R.H."/>
        </authorList>
    </citation>
    <scope>NUCLEOTIDE SEQUENCE</scope>
    <source>
        <strain evidence="12">NRRL 22465</strain>
    </source>
</reference>
<name>A0A8H4UUX7_9HYPO</name>
<evidence type="ECO:0000256" key="8">
    <source>
        <dbReference type="ARBA" id="ARBA00023295"/>
    </source>
</evidence>
<dbReference type="InterPro" id="IPR036962">
    <property type="entry name" value="Glyco_hydro_3_N_sf"/>
</dbReference>
<dbReference type="Gene3D" id="3.20.20.300">
    <property type="entry name" value="Glycoside hydrolase, family 3, N-terminal domain"/>
    <property type="match status" value="1"/>
</dbReference>
<evidence type="ECO:0000256" key="2">
    <source>
        <dbReference type="ARBA" id="ARBA00004987"/>
    </source>
</evidence>
<dbReference type="GO" id="GO:0008422">
    <property type="term" value="F:beta-glucosidase activity"/>
    <property type="evidence" value="ECO:0007669"/>
    <property type="project" value="UniProtKB-EC"/>
</dbReference>
<sequence>MMEKNSDIDAIVKSLTIEEKISLLAGKNFSETLGIPEKGVPSIKTADGPNGVRSAATDLSIKSACFPAACNLAASFDAELAETFGRTLAKEARGKQVNCMLGPTVCIHRHPLGGRNFESFSEDPFLAGKLSSRVIQGLQSQGVSATIKHFVANEQETARTTVDETIDERTLREIYLRPFEIAVKEAKPWAVMTAYNHVNGVHCDEHNWLLKDVLRGDWGWEGLVMSDWGGTNSVAAAVNAGMDLEMPGPPRLRKESAVKEALERGELTESTIDERARAVIQFALKLKAHEEAAGLEQSGDSPELRSMIRKAGARGIVLLKNEGDILPLSKDKVQKKKIALIGFAKDAMAHGGGSAAVNAYRKVTPWDALHEALGEDVEFTYARGAHRERLLPAITRDGSCGTVVGLDGQPGFSRQLYQEGKTDPVSVLHGQPASSYSPLGSQESLWRRLEIVGDFTPAETGSHYIACSGLGPTRVFIDDDLVYEQTSNCSDPMGSLFLAAPEPEFRYSFSADKKYRLRICSDPPTKIGLTILEGRSGVRLGFSLESDHDADLLGEAVKVAEAADYAIVFTGHDPQWETEGRDQDSFNLPRKGTQDALVSGVASANKNTVVVNSTGVAISMPWLGQVSAVVQAWFSGQECGYAIADILTGAVNPEGRLPVSFPKRLEDCPAHGNFPGEYVDGQLKVTYEEGVFVGYRHFDRLSREKVNFPFGYGLSYTTFKYELGGVVKSETSSDDWTVTAEVSNTGKQAGGTLVQVYAGRASPSADHPIKSLVAFQKVQLQPGEKKTVQLQIKSRDLAYFDTGARQWVVEEGEYRVSLGESSADIVGDVVIKVDRAAFSP</sequence>
<dbReference type="GO" id="GO:0030245">
    <property type="term" value="P:cellulose catabolic process"/>
    <property type="evidence" value="ECO:0007669"/>
    <property type="project" value="UniProtKB-UniPathway"/>
</dbReference>
<dbReference type="AlphaFoldDB" id="A0A8H4UUX7"/>
<dbReference type="SUPFAM" id="SSF52279">
    <property type="entry name" value="Beta-D-glucan exohydrolase, C-terminal domain"/>
    <property type="match status" value="1"/>
</dbReference>
<reference evidence="12" key="2">
    <citation type="submission" date="2020-05" db="EMBL/GenBank/DDBJ databases">
        <authorList>
            <person name="Kim H.-S."/>
            <person name="Proctor R.H."/>
            <person name="Brown D.W."/>
        </authorList>
    </citation>
    <scope>NUCLEOTIDE SEQUENCE</scope>
    <source>
        <strain evidence="12">NRRL 22465</strain>
    </source>
</reference>
<dbReference type="InterPro" id="IPR050288">
    <property type="entry name" value="Cellulose_deg_GH3"/>
</dbReference>
<dbReference type="SUPFAM" id="SSF51445">
    <property type="entry name" value="(Trans)glycosidases"/>
    <property type="match status" value="1"/>
</dbReference>
<dbReference type="InterPro" id="IPR017853">
    <property type="entry name" value="GH"/>
</dbReference>
<dbReference type="InterPro" id="IPR026891">
    <property type="entry name" value="Fn3-like"/>
</dbReference>
<dbReference type="UniPathway" id="UPA00696"/>
<comment type="catalytic activity">
    <reaction evidence="1 10">
        <text>Hydrolysis of terminal, non-reducing beta-D-glucosyl residues with release of beta-D-glucose.</text>
        <dbReference type="EC" id="3.2.1.21"/>
    </reaction>
</comment>
<accession>A0A8H4UUX7</accession>
<protein>
    <recommendedName>
        <fullName evidence="4 10">beta-glucosidase</fullName>
        <ecNumber evidence="4 10">3.2.1.21</ecNumber>
    </recommendedName>
</protein>
<keyword evidence="5 10" id="KW-0378">Hydrolase</keyword>
<dbReference type="FunFam" id="2.60.40.10:FF:000495">
    <property type="entry name" value="Periplasmic beta-glucosidase"/>
    <property type="match status" value="1"/>
</dbReference>
<dbReference type="InterPro" id="IPR019800">
    <property type="entry name" value="Glyco_hydro_3_AS"/>
</dbReference>
<keyword evidence="7 10" id="KW-0119">Carbohydrate metabolism</keyword>
<keyword evidence="9 10" id="KW-0624">Polysaccharide degradation</keyword>
<dbReference type="EC" id="3.2.1.21" evidence="4 10"/>
<dbReference type="PANTHER" id="PTHR42715:SF3">
    <property type="entry name" value="BETA-GLUCOSIDASE B-RELATED"/>
    <property type="match status" value="1"/>
</dbReference>
<comment type="caution">
    <text evidence="12">The sequence shown here is derived from an EMBL/GenBank/DDBJ whole genome shotgun (WGS) entry which is preliminary data.</text>
</comment>
<dbReference type="PRINTS" id="PR00133">
    <property type="entry name" value="GLHYDRLASE3"/>
</dbReference>
<evidence type="ECO:0000256" key="3">
    <source>
        <dbReference type="ARBA" id="ARBA00005336"/>
    </source>
</evidence>
<evidence type="ECO:0000259" key="11">
    <source>
        <dbReference type="PROSITE" id="PS51820"/>
    </source>
</evidence>
<evidence type="ECO:0000256" key="6">
    <source>
        <dbReference type="ARBA" id="ARBA00023180"/>
    </source>
</evidence>
<evidence type="ECO:0000256" key="9">
    <source>
        <dbReference type="ARBA" id="ARBA00023326"/>
    </source>
</evidence>
<dbReference type="InterPro" id="IPR037524">
    <property type="entry name" value="PA14/GLEYA"/>
</dbReference>
<dbReference type="PROSITE" id="PS51820">
    <property type="entry name" value="PA14"/>
    <property type="match status" value="1"/>
</dbReference>
<dbReference type="InterPro" id="IPR002772">
    <property type="entry name" value="Glyco_hydro_3_C"/>
</dbReference>
<dbReference type="PROSITE" id="PS00775">
    <property type="entry name" value="GLYCOSYL_HYDROL_F3"/>
    <property type="match status" value="1"/>
</dbReference>
<evidence type="ECO:0000256" key="1">
    <source>
        <dbReference type="ARBA" id="ARBA00000448"/>
    </source>
</evidence>
<comment type="pathway">
    <text evidence="2 10">Glycan metabolism; cellulose degradation.</text>
</comment>
<dbReference type="InterPro" id="IPR036881">
    <property type="entry name" value="Glyco_hydro_3_C_sf"/>
</dbReference>
<dbReference type="InterPro" id="IPR013783">
    <property type="entry name" value="Ig-like_fold"/>
</dbReference>
<dbReference type="Pfam" id="PF00933">
    <property type="entry name" value="Glyco_hydro_3"/>
    <property type="match status" value="1"/>
</dbReference>
<evidence type="ECO:0000313" key="12">
    <source>
        <dbReference type="EMBL" id="KAF4984051.1"/>
    </source>
</evidence>
<gene>
    <name evidence="12" type="ORF">FZEAL_664</name>
</gene>
<comment type="similarity">
    <text evidence="3 10">Belongs to the glycosyl hydrolase 3 family.</text>
</comment>
<dbReference type="Gene3D" id="3.40.50.1700">
    <property type="entry name" value="Glycoside hydrolase family 3 C-terminal domain"/>
    <property type="match status" value="1"/>
</dbReference>
<dbReference type="Gene3D" id="2.60.40.10">
    <property type="entry name" value="Immunoglobulins"/>
    <property type="match status" value="1"/>
</dbReference>
<proteinExistence type="inferred from homology"/>
<evidence type="ECO:0000256" key="5">
    <source>
        <dbReference type="ARBA" id="ARBA00022801"/>
    </source>
</evidence>
<dbReference type="InterPro" id="IPR001764">
    <property type="entry name" value="Glyco_hydro_3_N"/>
</dbReference>
<evidence type="ECO:0000256" key="4">
    <source>
        <dbReference type="ARBA" id="ARBA00012744"/>
    </source>
</evidence>
<evidence type="ECO:0000256" key="7">
    <source>
        <dbReference type="ARBA" id="ARBA00023277"/>
    </source>
</evidence>
<evidence type="ECO:0000256" key="10">
    <source>
        <dbReference type="RuleBase" id="RU361161"/>
    </source>
</evidence>
<keyword evidence="8 10" id="KW-0326">Glycosidase</keyword>
<keyword evidence="13" id="KW-1185">Reference proteome</keyword>
<keyword evidence="6" id="KW-0325">Glycoprotein</keyword>
<dbReference type="SMART" id="SM01217">
    <property type="entry name" value="Fn3_like"/>
    <property type="match status" value="1"/>
</dbReference>
<evidence type="ECO:0000313" key="13">
    <source>
        <dbReference type="Proteomes" id="UP000635477"/>
    </source>
</evidence>
<dbReference type="PANTHER" id="PTHR42715">
    <property type="entry name" value="BETA-GLUCOSIDASE"/>
    <property type="match status" value="1"/>
</dbReference>
<organism evidence="12 13">
    <name type="scientific">Fusarium zealandicum</name>
    <dbReference type="NCBI Taxonomy" id="1053134"/>
    <lineage>
        <taxon>Eukaryota</taxon>
        <taxon>Fungi</taxon>
        <taxon>Dikarya</taxon>
        <taxon>Ascomycota</taxon>
        <taxon>Pezizomycotina</taxon>
        <taxon>Sordariomycetes</taxon>
        <taxon>Hypocreomycetidae</taxon>
        <taxon>Hypocreales</taxon>
        <taxon>Nectriaceae</taxon>
        <taxon>Fusarium</taxon>
        <taxon>Fusarium staphyleae species complex</taxon>
    </lineage>
</organism>